<keyword evidence="2" id="KW-0413">Isomerase</keyword>
<keyword evidence="3" id="KW-1185">Reference proteome</keyword>
<dbReference type="SUPFAM" id="SSF51658">
    <property type="entry name" value="Xylose isomerase-like"/>
    <property type="match status" value="1"/>
</dbReference>
<dbReference type="EMBL" id="LSNE01000003">
    <property type="protein sequence ID" value="KXI30098.1"/>
    <property type="molecule type" value="Genomic_DNA"/>
</dbReference>
<evidence type="ECO:0000313" key="3">
    <source>
        <dbReference type="Proteomes" id="UP000070299"/>
    </source>
</evidence>
<dbReference type="InterPro" id="IPR013022">
    <property type="entry name" value="Xyl_isomerase-like_TIM-brl"/>
</dbReference>
<dbReference type="PANTHER" id="PTHR12110">
    <property type="entry name" value="HYDROXYPYRUVATE ISOMERASE"/>
    <property type="match status" value="1"/>
</dbReference>
<evidence type="ECO:0000313" key="2">
    <source>
        <dbReference type="EMBL" id="KXI30098.1"/>
    </source>
</evidence>
<dbReference type="InterPro" id="IPR036237">
    <property type="entry name" value="Xyl_isomerase-like_sf"/>
</dbReference>
<sequence>MLIASSTLIPLSAHELGLQLYSVRHQMEKDVDATFAEINKWGLTLVEGGGALYGHSIDNYRNFLLKNNLEMASVDASYEELRDNPIAVVYKARFFGSRFATFYWIPHDGSKPFDFETAKNAVTMMNKAGLLLKQHGITLQYHPHGYEFYAYEDGTLLDYMIQNTHQAQFQMDVFWMKQGGMDPTALLQKYPGRFTSLHLKDRLKGTANTKNGSGDNESNVVLGEGDVGIAKVVAEAKKQGIRYFFLEDESSRVMEQIPKSIDFLHTLDGVIK</sequence>
<reference evidence="3" key="1">
    <citation type="submission" date="2016-02" db="EMBL/GenBank/DDBJ databases">
        <authorList>
            <person name="Schultz-Johansen M."/>
            <person name="Glaring M.A."/>
            <person name="Bech P.K."/>
            <person name="Stougaard P."/>
        </authorList>
    </citation>
    <scope>NUCLEOTIDE SEQUENCE [LARGE SCALE GENOMIC DNA]</scope>
    <source>
        <strain evidence="3">S66</strain>
    </source>
</reference>
<dbReference type="Pfam" id="PF01261">
    <property type="entry name" value="AP_endonuc_2"/>
    <property type="match status" value="1"/>
</dbReference>
<dbReference type="Gene3D" id="3.20.20.150">
    <property type="entry name" value="Divalent-metal-dependent TIM barrel enzymes"/>
    <property type="match status" value="1"/>
</dbReference>
<protein>
    <submittedName>
        <fullName evidence="2">Sugar phosphate isomerase</fullName>
    </submittedName>
</protein>
<dbReference type="PANTHER" id="PTHR12110:SF41">
    <property type="entry name" value="INOSOSE DEHYDRATASE"/>
    <property type="match status" value="1"/>
</dbReference>
<dbReference type="Proteomes" id="UP000070299">
    <property type="component" value="Unassembled WGS sequence"/>
</dbReference>
<dbReference type="STRING" id="1799789.AX660_08860"/>
<evidence type="ECO:0000259" key="1">
    <source>
        <dbReference type="Pfam" id="PF01261"/>
    </source>
</evidence>
<organism evidence="2 3">
    <name type="scientific">Paraglaciecola hydrolytica</name>
    <dbReference type="NCBI Taxonomy" id="1799789"/>
    <lineage>
        <taxon>Bacteria</taxon>
        <taxon>Pseudomonadati</taxon>
        <taxon>Pseudomonadota</taxon>
        <taxon>Gammaproteobacteria</taxon>
        <taxon>Alteromonadales</taxon>
        <taxon>Alteromonadaceae</taxon>
        <taxon>Paraglaciecola</taxon>
    </lineage>
</organism>
<dbReference type="InterPro" id="IPR050312">
    <property type="entry name" value="IolE/XylAMocC-like"/>
</dbReference>
<proteinExistence type="predicted"/>
<dbReference type="OrthoDB" id="9798407at2"/>
<name>A0A136A4C5_9ALTE</name>
<dbReference type="AlphaFoldDB" id="A0A136A4C5"/>
<comment type="caution">
    <text evidence="2">The sequence shown here is derived from an EMBL/GenBank/DDBJ whole genome shotgun (WGS) entry which is preliminary data.</text>
</comment>
<dbReference type="GO" id="GO:0016853">
    <property type="term" value="F:isomerase activity"/>
    <property type="evidence" value="ECO:0007669"/>
    <property type="project" value="UniProtKB-KW"/>
</dbReference>
<accession>A0A136A4C5</accession>
<gene>
    <name evidence="2" type="ORF">AX660_08860</name>
</gene>
<feature type="domain" description="Xylose isomerase-like TIM barrel" evidence="1">
    <location>
        <begin position="36"/>
        <end position="264"/>
    </location>
</feature>